<reference evidence="3 4" key="1">
    <citation type="submission" date="2018-02" db="EMBL/GenBank/DDBJ databases">
        <title>Comparative genomes isolates from brazilian mangrove.</title>
        <authorList>
            <person name="Araujo J.E."/>
            <person name="Taketani R.G."/>
            <person name="Silva M.C.P."/>
            <person name="Loureco M.V."/>
            <person name="Andreote F.D."/>
        </authorList>
    </citation>
    <scope>NUCLEOTIDE SEQUENCE [LARGE SCALE GENOMIC DNA]</scope>
    <source>
        <strain evidence="1 4">NAP PRIS-MGV</strain>
        <strain evidence="2 3">Nap-Phe MGV</strain>
    </source>
</reference>
<comment type="caution">
    <text evidence="2">The sequence shown here is derived from an EMBL/GenBank/DDBJ whole genome shotgun (WGS) entry which is preliminary data.</text>
</comment>
<name>A0A2S8GGU5_9BACT</name>
<dbReference type="PIRSF" id="PIRSF028304">
    <property type="entry name" value="UCP028304"/>
    <property type="match status" value="1"/>
</dbReference>
<dbReference type="EMBL" id="PUIB01000010">
    <property type="protein sequence ID" value="PQO40020.1"/>
    <property type="molecule type" value="Genomic_DNA"/>
</dbReference>
<protein>
    <submittedName>
        <fullName evidence="2">Type VI secretion system baseplate subunit TssF</fullName>
    </submittedName>
</protein>
<evidence type="ECO:0000313" key="1">
    <source>
        <dbReference type="EMBL" id="PQO40020.1"/>
    </source>
</evidence>
<dbReference type="PANTHER" id="PTHR35370:SF1">
    <property type="entry name" value="TYPE VI SECRETION SYSTEM COMPONENT TSSF1"/>
    <property type="match status" value="1"/>
</dbReference>
<gene>
    <name evidence="2" type="primary">vasA</name>
    <name evidence="2" type="ORF">C5Y93_23915</name>
    <name evidence="1" type="ORF">C5Y98_06795</name>
</gene>
<dbReference type="Proteomes" id="UP000239388">
    <property type="component" value="Unassembled WGS sequence"/>
</dbReference>
<dbReference type="PANTHER" id="PTHR35370">
    <property type="entry name" value="CYTOPLASMIC PROTEIN-RELATED-RELATED"/>
    <property type="match status" value="1"/>
</dbReference>
<dbReference type="OrthoDB" id="9763676at2"/>
<dbReference type="Pfam" id="PF05947">
    <property type="entry name" value="T6SS_TssF"/>
    <property type="match status" value="1"/>
</dbReference>
<dbReference type="NCBIfam" id="TIGR03359">
    <property type="entry name" value="VI_chp_6"/>
    <property type="match status" value="1"/>
</dbReference>
<organism evidence="2 3">
    <name type="scientific">Blastopirellula marina</name>
    <dbReference type="NCBI Taxonomy" id="124"/>
    <lineage>
        <taxon>Bacteria</taxon>
        <taxon>Pseudomonadati</taxon>
        <taxon>Planctomycetota</taxon>
        <taxon>Planctomycetia</taxon>
        <taxon>Pirellulales</taxon>
        <taxon>Pirellulaceae</taxon>
        <taxon>Blastopirellula</taxon>
    </lineage>
</organism>
<dbReference type="Proteomes" id="UP000237819">
    <property type="component" value="Unassembled WGS sequence"/>
</dbReference>
<accession>A0A2S8GGU5</accession>
<dbReference type="RefSeq" id="WP_105337970.1">
    <property type="nucleotide sequence ID" value="NZ_PUHZ01000023.1"/>
</dbReference>
<dbReference type="EMBL" id="PUHZ01000023">
    <property type="protein sequence ID" value="PQO43685.1"/>
    <property type="molecule type" value="Genomic_DNA"/>
</dbReference>
<dbReference type="AlphaFoldDB" id="A0A2S8GGU5"/>
<sequence length="617" mass="69982">MNDTLFPYYERELLLAREQSQQFARKHPAAAGRLLLEANRSRDPHVERLIESFALIAGRIQKKLDDDFPEVTDSLLEVLYPHYLAPIPSLATVQFEPDPTNPQASGTTIARGSQLRTQRVGDGPCFFRTCYETTVWPVEIVQVDTHTPPWNASIQVRRDAMAAIRIRLRCQADMSFAKLPIDSLRFHLHGGDEVTAKLYEYLLNNCNRVSIVASNDKPPNKTCVNLNPQTAITPVGFEPDEALLPSAPHGQAGYQLLTDLFAYPEKYLYFDLHGFSRAARAGWQQEVDVWFFFDHVEPLIHGAIHADTFRLGCTPAINLFDKICEPISLDHRRSEYRITPDVQRPGEVEVHSIRRVTTLGIDGDVDYRPFYAIGHSSSWNPASPDEAYWHMSRRPSTQPGDEGDDAFLQLVDLNFDPARPDEATATVHAICSNRDLPTKLYNQWGSADFQLQTPAPILGTRCLRQPTPPLRPPVDNGNRWRLVSHLSLNHLSLTDMHGIDSLREILRLYDFSTDGNGHERAIRNRQMIEGLQRLKCERTVQRIGSSLKGGFCRGLQIQLDLDEQKYHGIGSYLFASVLERFLGLYVNINSFTQLVAYTQQRGLLKRFEPRAGEAMLL</sequence>
<evidence type="ECO:0000313" key="4">
    <source>
        <dbReference type="Proteomes" id="UP000239388"/>
    </source>
</evidence>
<evidence type="ECO:0000313" key="2">
    <source>
        <dbReference type="EMBL" id="PQO43685.1"/>
    </source>
</evidence>
<evidence type="ECO:0000313" key="3">
    <source>
        <dbReference type="Proteomes" id="UP000237819"/>
    </source>
</evidence>
<dbReference type="InterPro" id="IPR010272">
    <property type="entry name" value="T6SS_TssF"/>
</dbReference>
<proteinExistence type="predicted"/>